<dbReference type="AlphaFoldDB" id="A0A1V4HN95"/>
<accession>A0A1V4HN95</accession>
<dbReference type="Proteomes" id="UP000190626">
    <property type="component" value="Unassembled WGS sequence"/>
</dbReference>
<organism evidence="2 3">
    <name type="scientific">Paenibacillus ferrarius</name>
    <dbReference type="NCBI Taxonomy" id="1469647"/>
    <lineage>
        <taxon>Bacteria</taxon>
        <taxon>Bacillati</taxon>
        <taxon>Bacillota</taxon>
        <taxon>Bacilli</taxon>
        <taxon>Bacillales</taxon>
        <taxon>Paenibacillaceae</taxon>
        <taxon>Paenibacillus</taxon>
    </lineage>
</organism>
<reference evidence="3" key="1">
    <citation type="submission" date="2016-07" db="EMBL/GenBank/DDBJ databases">
        <authorList>
            <person name="Florea S."/>
            <person name="Webb J.S."/>
            <person name="Jaromczyk J."/>
            <person name="Schardl C.L."/>
        </authorList>
    </citation>
    <scope>NUCLEOTIDE SEQUENCE [LARGE SCALE GENOMIC DNA]</scope>
    <source>
        <strain evidence="3">CY1</strain>
    </source>
</reference>
<evidence type="ECO:0000256" key="1">
    <source>
        <dbReference type="SAM" id="MobiDB-lite"/>
    </source>
</evidence>
<evidence type="ECO:0000313" key="2">
    <source>
        <dbReference type="EMBL" id="OPH59296.1"/>
    </source>
</evidence>
<proteinExistence type="predicted"/>
<feature type="region of interest" description="Disordered" evidence="1">
    <location>
        <begin position="30"/>
        <end position="60"/>
    </location>
</feature>
<name>A0A1V4HN95_9BACL</name>
<comment type="caution">
    <text evidence="2">The sequence shown here is derived from an EMBL/GenBank/DDBJ whole genome shotgun (WGS) entry which is preliminary data.</text>
</comment>
<sequence length="60" mass="6507">MAAEGSSLKVVQAGSLPQVGIFCEIPANMHPFRPENKRNGEKPAIMHPLETFSPFQDGKA</sequence>
<dbReference type="EMBL" id="MBTG01000007">
    <property type="protein sequence ID" value="OPH59296.1"/>
    <property type="molecule type" value="Genomic_DNA"/>
</dbReference>
<gene>
    <name evidence="2" type="ORF">BC351_20490</name>
</gene>
<keyword evidence="3" id="KW-1185">Reference proteome</keyword>
<feature type="compositionally biased region" description="Basic and acidic residues" evidence="1">
    <location>
        <begin position="32"/>
        <end position="41"/>
    </location>
</feature>
<evidence type="ECO:0000313" key="3">
    <source>
        <dbReference type="Proteomes" id="UP000190626"/>
    </source>
</evidence>
<protein>
    <submittedName>
        <fullName evidence="2">Uncharacterized protein</fullName>
    </submittedName>
</protein>